<evidence type="ECO:0000313" key="2">
    <source>
        <dbReference type="EMBL" id="AVX05357.1"/>
    </source>
</evidence>
<dbReference type="AlphaFoldDB" id="A0A2R4MH24"/>
<gene>
    <name evidence="2" type="ORF">MXMO3_02847</name>
</gene>
<feature type="region of interest" description="Disordered" evidence="1">
    <location>
        <begin position="1"/>
        <end position="23"/>
    </location>
</feature>
<name>A0A2R4MH24_9HYPH</name>
<keyword evidence="3" id="KW-1185">Reference proteome</keyword>
<proteinExistence type="predicted"/>
<evidence type="ECO:0000256" key="1">
    <source>
        <dbReference type="SAM" id="MobiDB-lite"/>
    </source>
</evidence>
<reference evidence="2 3" key="1">
    <citation type="submission" date="2017-05" db="EMBL/GenBank/DDBJ databases">
        <title>Genome Analysis of Maritalea myrionectae HL2708#5.</title>
        <authorList>
            <consortium name="Cotde Inc.-PKNU"/>
            <person name="Jang D."/>
            <person name="Oh H.-M."/>
        </authorList>
    </citation>
    <scope>NUCLEOTIDE SEQUENCE [LARGE SCALE GENOMIC DNA]</scope>
    <source>
        <strain evidence="2 3">HL2708#5</strain>
    </source>
</reference>
<dbReference type="KEGG" id="mmyr:MXMO3_02847"/>
<dbReference type="Proteomes" id="UP000258927">
    <property type="component" value="Chromosome"/>
</dbReference>
<accession>A0A2R4MH24</accession>
<evidence type="ECO:0000313" key="3">
    <source>
        <dbReference type="Proteomes" id="UP000258927"/>
    </source>
</evidence>
<dbReference type="EMBL" id="CP021330">
    <property type="protein sequence ID" value="AVX05357.1"/>
    <property type="molecule type" value="Genomic_DNA"/>
</dbReference>
<feature type="compositionally biased region" description="Basic and acidic residues" evidence="1">
    <location>
        <begin position="7"/>
        <end position="23"/>
    </location>
</feature>
<protein>
    <submittedName>
        <fullName evidence="2">Uncharacterized protein</fullName>
    </submittedName>
</protein>
<sequence length="168" mass="18389">MLSGFAVEKRADGNRSEPQKGDDIERQMTLGTLILHHALPEHAATGRDPEIDGMLGSSRKEVTPLTLAECDDGVSESNTADECGPLIARELSSAVACTLMLAAQVLLSKLQRKSSSWHSECAIRKYHAELQLTSAMLFVRCPLAIRQGSSQPWRADWQLRSYANLLVG</sequence>
<organism evidence="2 3">
    <name type="scientific">Maritalea myrionectae</name>
    <dbReference type="NCBI Taxonomy" id="454601"/>
    <lineage>
        <taxon>Bacteria</taxon>
        <taxon>Pseudomonadati</taxon>
        <taxon>Pseudomonadota</taxon>
        <taxon>Alphaproteobacteria</taxon>
        <taxon>Hyphomicrobiales</taxon>
        <taxon>Devosiaceae</taxon>
        <taxon>Maritalea</taxon>
    </lineage>
</organism>